<organism evidence="2 3">
    <name type="scientific">Pleurodeles waltl</name>
    <name type="common">Iberian ribbed newt</name>
    <dbReference type="NCBI Taxonomy" id="8319"/>
    <lineage>
        <taxon>Eukaryota</taxon>
        <taxon>Metazoa</taxon>
        <taxon>Chordata</taxon>
        <taxon>Craniata</taxon>
        <taxon>Vertebrata</taxon>
        <taxon>Euteleostomi</taxon>
        <taxon>Amphibia</taxon>
        <taxon>Batrachia</taxon>
        <taxon>Caudata</taxon>
        <taxon>Salamandroidea</taxon>
        <taxon>Salamandridae</taxon>
        <taxon>Pleurodelinae</taxon>
        <taxon>Pleurodeles</taxon>
    </lineage>
</organism>
<evidence type="ECO:0000256" key="1">
    <source>
        <dbReference type="SAM" id="MobiDB-lite"/>
    </source>
</evidence>
<feature type="compositionally biased region" description="Basic residues" evidence="1">
    <location>
        <begin position="170"/>
        <end position="179"/>
    </location>
</feature>
<dbReference type="AlphaFoldDB" id="A0AAV7UN77"/>
<accession>A0AAV7UN77</accession>
<sequence length="179" mass="18771">MLVKCLCDELTPSRSIPPYPWGTSAVVVPDPDADRSGTNPHPGDVGLRKALLTIARERMGEREAVDKTREKVVLKRTVAVSVDVAAPLRGASLALREAAAAPGPPAASEEAEPAPDAGPTATPGGAAEEGGRTVWVWSHAADADTRMWCPTMVVSPPQQPSPGQEVRGLQTKKVHSCSI</sequence>
<reference evidence="2" key="1">
    <citation type="journal article" date="2022" name="bioRxiv">
        <title>Sequencing and chromosome-scale assembly of the giantPleurodeles waltlgenome.</title>
        <authorList>
            <person name="Brown T."/>
            <person name="Elewa A."/>
            <person name="Iarovenko S."/>
            <person name="Subramanian E."/>
            <person name="Araus A.J."/>
            <person name="Petzold A."/>
            <person name="Susuki M."/>
            <person name="Suzuki K.-i.T."/>
            <person name="Hayashi T."/>
            <person name="Toyoda A."/>
            <person name="Oliveira C."/>
            <person name="Osipova E."/>
            <person name="Leigh N.D."/>
            <person name="Simon A."/>
            <person name="Yun M.H."/>
        </authorList>
    </citation>
    <scope>NUCLEOTIDE SEQUENCE</scope>
    <source>
        <strain evidence="2">20211129_DDA</strain>
        <tissue evidence="2">Liver</tissue>
    </source>
</reference>
<protein>
    <submittedName>
        <fullName evidence="2">Uncharacterized protein</fullName>
    </submittedName>
</protein>
<comment type="caution">
    <text evidence="2">The sequence shown here is derived from an EMBL/GenBank/DDBJ whole genome shotgun (WGS) entry which is preliminary data.</text>
</comment>
<gene>
    <name evidence="2" type="ORF">NDU88_005828</name>
</gene>
<evidence type="ECO:0000313" key="3">
    <source>
        <dbReference type="Proteomes" id="UP001066276"/>
    </source>
</evidence>
<evidence type="ECO:0000313" key="2">
    <source>
        <dbReference type="EMBL" id="KAJ1189077.1"/>
    </source>
</evidence>
<feature type="region of interest" description="Disordered" evidence="1">
    <location>
        <begin position="154"/>
        <end position="179"/>
    </location>
</feature>
<feature type="region of interest" description="Disordered" evidence="1">
    <location>
        <begin position="98"/>
        <end position="128"/>
    </location>
</feature>
<feature type="compositionally biased region" description="Low complexity" evidence="1">
    <location>
        <begin position="114"/>
        <end position="126"/>
    </location>
</feature>
<dbReference type="Proteomes" id="UP001066276">
    <property type="component" value="Chromosome 3_1"/>
</dbReference>
<proteinExistence type="predicted"/>
<dbReference type="EMBL" id="JANPWB010000005">
    <property type="protein sequence ID" value="KAJ1189077.1"/>
    <property type="molecule type" value="Genomic_DNA"/>
</dbReference>
<name>A0AAV7UN77_PLEWA</name>
<keyword evidence="3" id="KW-1185">Reference proteome</keyword>